<evidence type="ECO:0000313" key="1">
    <source>
        <dbReference type="EMBL" id="TYJ97634.1"/>
    </source>
</evidence>
<reference evidence="1 2" key="1">
    <citation type="submission" date="2019-08" db="EMBL/GenBank/DDBJ databases">
        <title>Draft genome sequences of two oriental melons (Cucumis melo L. var makuwa).</title>
        <authorList>
            <person name="Kwon S.-Y."/>
        </authorList>
    </citation>
    <scope>NUCLEOTIDE SEQUENCE [LARGE SCALE GENOMIC DNA]</scope>
    <source>
        <strain evidence="2">cv. Chang Bougi</strain>
        <tissue evidence="1">Leaf</tissue>
    </source>
</reference>
<name>A0A5D3BEY0_CUCMM</name>
<dbReference type="AlphaFoldDB" id="A0A5D3BEY0"/>
<proteinExistence type="predicted"/>
<comment type="caution">
    <text evidence="1">The sequence shown here is derived from an EMBL/GenBank/DDBJ whole genome shotgun (WGS) entry which is preliminary data.</text>
</comment>
<gene>
    <name evidence="1" type="ORF">E5676_scaffold469G00180</name>
</gene>
<evidence type="ECO:0000313" key="2">
    <source>
        <dbReference type="Proteomes" id="UP000321947"/>
    </source>
</evidence>
<dbReference type="Proteomes" id="UP000321947">
    <property type="component" value="Unassembled WGS sequence"/>
</dbReference>
<protein>
    <submittedName>
        <fullName evidence="1">Uncharacterized protein</fullName>
    </submittedName>
</protein>
<dbReference type="EMBL" id="SSTD01018683">
    <property type="protein sequence ID" value="TYJ97634.1"/>
    <property type="molecule type" value="Genomic_DNA"/>
</dbReference>
<organism evidence="1 2">
    <name type="scientific">Cucumis melo var. makuwa</name>
    <name type="common">Oriental melon</name>
    <dbReference type="NCBI Taxonomy" id="1194695"/>
    <lineage>
        <taxon>Eukaryota</taxon>
        <taxon>Viridiplantae</taxon>
        <taxon>Streptophyta</taxon>
        <taxon>Embryophyta</taxon>
        <taxon>Tracheophyta</taxon>
        <taxon>Spermatophyta</taxon>
        <taxon>Magnoliopsida</taxon>
        <taxon>eudicotyledons</taxon>
        <taxon>Gunneridae</taxon>
        <taxon>Pentapetalae</taxon>
        <taxon>rosids</taxon>
        <taxon>fabids</taxon>
        <taxon>Cucurbitales</taxon>
        <taxon>Cucurbitaceae</taxon>
        <taxon>Benincaseae</taxon>
        <taxon>Cucumis</taxon>
    </lineage>
</organism>
<sequence>MSPYALAFEKACHLPLKLEHKALSWFEPFVVREVFPHGAVEIASLDRSNMFKVNGQRLQAYYEDEDHIKVSMDLK</sequence>
<accession>A0A5D3BEY0</accession>